<dbReference type="SUPFAM" id="SSF51556">
    <property type="entry name" value="Metallo-dependent hydrolases"/>
    <property type="match status" value="1"/>
</dbReference>
<dbReference type="GO" id="GO:0005829">
    <property type="term" value="C:cytosol"/>
    <property type="evidence" value="ECO:0007669"/>
    <property type="project" value="TreeGrafter"/>
</dbReference>
<protein>
    <submittedName>
        <fullName evidence="2">Aminoacylase</fullName>
    </submittedName>
</protein>
<dbReference type="Pfam" id="PF07969">
    <property type="entry name" value="Amidohydro_3"/>
    <property type="match status" value="1"/>
</dbReference>
<dbReference type="Gene3D" id="2.30.40.10">
    <property type="entry name" value="Urease, subunit C, domain 1"/>
    <property type="match status" value="1"/>
</dbReference>
<dbReference type="PANTHER" id="PTHR11647">
    <property type="entry name" value="HYDRANTOINASE/DIHYDROPYRIMIDINASE FAMILY MEMBER"/>
    <property type="match status" value="1"/>
</dbReference>
<comment type="caution">
    <text evidence="2">The sequence shown here is derived from an EMBL/GenBank/DDBJ whole genome shotgun (WGS) entry which is preliminary data.</text>
</comment>
<dbReference type="GO" id="GO:0016812">
    <property type="term" value="F:hydrolase activity, acting on carbon-nitrogen (but not peptide) bonds, in cyclic amides"/>
    <property type="evidence" value="ECO:0007669"/>
    <property type="project" value="TreeGrafter"/>
</dbReference>
<dbReference type="GO" id="GO:0016811">
    <property type="term" value="F:hydrolase activity, acting on carbon-nitrogen (but not peptide) bonds, in linear amides"/>
    <property type="evidence" value="ECO:0007669"/>
    <property type="project" value="InterPro"/>
</dbReference>
<evidence type="ECO:0000259" key="1">
    <source>
        <dbReference type="Pfam" id="PF07969"/>
    </source>
</evidence>
<dbReference type="InterPro" id="IPR023100">
    <property type="entry name" value="D-aminoacylase_insert_dom_sf"/>
</dbReference>
<feature type="domain" description="Amidohydrolase 3" evidence="1">
    <location>
        <begin position="56"/>
        <end position="515"/>
    </location>
</feature>
<dbReference type="Gene3D" id="3.20.20.140">
    <property type="entry name" value="Metal-dependent hydrolases"/>
    <property type="match status" value="1"/>
</dbReference>
<sequence length="531" mass="55708">MRAGRPTLWRNDTMHDLVLRGGTVYDGLGGPGAAADVAVTGDRVVAVGADLGPARREIDVTGLAVAPGFIDAHSHSDPVPLLPEPQPFKLFQGVTTEIVGNCGFSFAPLDAATIEATGPLFAELAGGVPVVPRDFAGYLADIAAAGPTNHIAALVGHNTLRAYANGMDERLRPGALEQMCRLADDAFAAGAVGLSSGLIYPPGSYGDTDELIALARVAHRWNRPYTTHMRNEDDRLGEALDEAIAIATQARVRLQVSHCKVAGQANHGNAKLLLAKLHEARLAGVDVRGDQYPYRAGGTFLNALLPGAAQVGGTQAMRARLADPAARAELRALAEDLTQPHGFWARVTPADVLVTTHTTRPEVTGRTLAELAGAGDAFDTLCEVLVADPGAGMVVTLMAEEDVETIMVDPLIGIGSDNGPPVGLQHPRTWGCFPRVLGEYVRERGLLTLPEAVRKMTSAIADQFGLTGRGHIGAGAVADLVVFDPATIGHDGTYAVPDVRPTGVEHVVLAGHVVVDVGRFTGERRGHVLRG</sequence>
<dbReference type="InterPro" id="IPR050378">
    <property type="entry name" value="Metallo-dep_Hydrolases_sf"/>
</dbReference>
<dbReference type="PANTHER" id="PTHR11647:SF1">
    <property type="entry name" value="COLLAPSIN RESPONSE MEDIATOR PROTEIN"/>
    <property type="match status" value="1"/>
</dbReference>
<accession>A0A8J3KPW9</accession>
<dbReference type="EMBL" id="BONH01000034">
    <property type="protein sequence ID" value="GIG01026.1"/>
    <property type="molecule type" value="Genomic_DNA"/>
</dbReference>
<dbReference type="Gene3D" id="3.30.1490.130">
    <property type="entry name" value="D-aminoacylase. Domain 3"/>
    <property type="match status" value="1"/>
</dbReference>
<dbReference type="InterPro" id="IPR032466">
    <property type="entry name" value="Metal_Hydrolase"/>
</dbReference>
<keyword evidence="3" id="KW-1185">Reference proteome</keyword>
<evidence type="ECO:0000313" key="3">
    <source>
        <dbReference type="Proteomes" id="UP000659904"/>
    </source>
</evidence>
<proteinExistence type="predicted"/>
<name>A0A8J3KPW9_9ACTN</name>
<dbReference type="InterPro" id="IPR011059">
    <property type="entry name" value="Metal-dep_hydrolase_composite"/>
</dbReference>
<dbReference type="Proteomes" id="UP000659904">
    <property type="component" value="Unassembled WGS sequence"/>
</dbReference>
<dbReference type="SUPFAM" id="SSF51338">
    <property type="entry name" value="Composite domain of metallo-dependent hydrolases"/>
    <property type="match status" value="1"/>
</dbReference>
<gene>
    <name evidence="2" type="ORF">Cci01nite_61190</name>
</gene>
<organism evidence="2 3">
    <name type="scientific">Catellatospora citrea</name>
    <dbReference type="NCBI Taxonomy" id="53366"/>
    <lineage>
        <taxon>Bacteria</taxon>
        <taxon>Bacillati</taxon>
        <taxon>Actinomycetota</taxon>
        <taxon>Actinomycetes</taxon>
        <taxon>Micromonosporales</taxon>
        <taxon>Micromonosporaceae</taxon>
        <taxon>Catellatospora</taxon>
    </lineage>
</organism>
<reference evidence="2 3" key="1">
    <citation type="submission" date="2021-01" db="EMBL/GenBank/DDBJ databases">
        <title>Whole genome shotgun sequence of Catellatospora citrea NBRC 14495.</title>
        <authorList>
            <person name="Komaki H."/>
            <person name="Tamura T."/>
        </authorList>
    </citation>
    <scope>NUCLEOTIDE SEQUENCE [LARGE SCALE GENOMIC DNA]</scope>
    <source>
        <strain evidence="2 3">NBRC 14495</strain>
    </source>
</reference>
<evidence type="ECO:0000313" key="2">
    <source>
        <dbReference type="EMBL" id="GIG01026.1"/>
    </source>
</evidence>
<dbReference type="AlphaFoldDB" id="A0A8J3KPW9"/>
<dbReference type="InterPro" id="IPR013108">
    <property type="entry name" value="Amidohydro_3"/>
</dbReference>
<dbReference type="CDD" id="cd01297">
    <property type="entry name" value="D-aminoacylase"/>
    <property type="match status" value="1"/>
</dbReference>